<dbReference type="EMBL" id="DTAD01000079">
    <property type="protein sequence ID" value="HGN90925.1"/>
    <property type="molecule type" value="Genomic_DNA"/>
</dbReference>
<dbReference type="Pfam" id="PF01850">
    <property type="entry name" value="PIN"/>
    <property type="match status" value="1"/>
</dbReference>
<reference evidence="3" key="1">
    <citation type="journal article" date="2020" name="mSystems">
        <title>Genome- and Community-Level Interaction Insights into Carbon Utilization and Element Cycling Functions of Hydrothermarchaeota in Hydrothermal Sediment.</title>
        <authorList>
            <person name="Zhou Z."/>
            <person name="Liu Y."/>
            <person name="Xu W."/>
            <person name="Pan J."/>
            <person name="Luo Z.H."/>
            <person name="Li M."/>
        </authorList>
    </citation>
    <scope>NUCLEOTIDE SEQUENCE [LARGE SCALE GENOMIC DNA]</scope>
    <source>
        <strain evidence="4">SpSt-1073</strain>
        <strain evidence="3">SpSt-613</strain>
        <strain evidence="2">SpSt-669</strain>
    </source>
</reference>
<dbReference type="EMBL" id="DTCM01000065">
    <property type="protein sequence ID" value="HGL41034.1"/>
    <property type="molecule type" value="Genomic_DNA"/>
</dbReference>
<dbReference type="SUPFAM" id="SSF88723">
    <property type="entry name" value="PIN domain-like"/>
    <property type="match status" value="1"/>
</dbReference>
<gene>
    <name evidence="4" type="ORF">ENM30_01355</name>
    <name evidence="3" type="ORF">ENT82_07380</name>
    <name evidence="2" type="ORF">ENU43_05170</name>
</gene>
<dbReference type="InterPro" id="IPR029060">
    <property type="entry name" value="PIN-like_dom_sf"/>
</dbReference>
<evidence type="ECO:0000313" key="2">
    <source>
        <dbReference type="EMBL" id="HGL41034.1"/>
    </source>
</evidence>
<evidence type="ECO:0000313" key="4">
    <source>
        <dbReference type="EMBL" id="HHN51939.1"/>
    </source>
</evidence>
<organism evidence="3">
    <name type="scientific">Caldiarchaeum subterraneum</name>
    <dbReference type="NCBI Taxonomy" id="311458"/>
    <lineage>
        <taxon>Archaea</taxon>
        <taxon>Nitrososphaerota</taxon>
        <taxon>Candidatus Caldarchaeales</taxon>
        <taxon>Candidatus Caldarchaeaceae</taxon>
        <taxon>Candidatus Caldarchaeum</taxon>
    </lineage>
</organism>
<proteinExistence type="predicted"/>
<dbReference type="CDD" id="cd09874">
    <property type="entry name" value="PIN_MT3492-like"/>
    <property type="match status" value="1"/>
</dbReference>
<protein>
    <submittedName>
        <fullName evidence="3">PIN domain-containing protein</fullName>
    </submittedName>
</protein>
<name>A0A7C4E101_CALS0</name>
<dbReference type="Gene3D" id="3.40.50.1010">
    <property type="entry name" value="5'-nuclease"/>
    <property type="match status" value="1"/>
</dbReference>
<accession>A0A7C4E101</accession>
<dbReference type="EMBL" id="DRXG01000025">
    <property type="protein sequence ID" value="HHN51939.1"/>
    <property type="molecule type" value="Genomic_DNA"/>
</dbReference>
<dbReference type="InterPro" id="IPR002716">
    <property type="entry name" value="PIN_dom"/>
</dbReference>
<sequence length="150" mass="16981">MREIVYLDTSAIVKRYVDEPGSEFVRSLYRKAYAGEVKLASSIWNVGEMLGVLDKAYTVGRINEGGHVVARRKFLNELNRQTRLGILTIIHLRTSILINSWKLIEKHHIYQADALQITSAKYVSADQIVVVDKKLHDVALREGLNAVYVG</sequence>
<evidence type="ECO:0000259" key="1">
    <source>
        <dbReference type="Pfam" id="PF01850"/>
    </source>
</evidence>
<comment type="caution">
    <text evidence="3">The sequence shown here is derived from an EMBL/GenBank/DDBJ whole genome shotgun (WGS) entry which is preliminary data.</text>
</comment>
<evidence type="ECO:0000313" key="3">
    <source>
        <dbReference type="EMBL" id="HGN90925.1"/>
    </source>
</evidence>
<feature type="domain" description="PIN" evidence="1">
    <location>
        <begin position="5"/>
        <end position="139"/>
    </location>
</feature>
<dbReference type="AlphaFoldDB" id="A0A7C4E101"/>